<dbReference type="Proteomes" id="UP001204142">
    <property type="component" value="Unassembled WGS sequence"/>
</dbReference>
<name>A0ABT1WJB3_9BURK</name>
<reference evidence="2 3" key="1">
    <citation type="submission" date="2022-07" db="EMBL/GenBank/DDBJ databases">
        <authorList>
            <person name="Xamxidin M."/>
            <person name="Wu M."/>
        </authorList>
    </citation>
    <scope>NUCLEOTIDE SEQUENCE [LARGE SCALE GENOMIC DNA]</scope>
    <source>
        <strain evidence="2 3">NBRC 111650</strain>
    </source>
</reference>
<proteinExistence type="predicted"/>
<evidence type="ECO:0000256" key="1">
    <source>
        <dbReference type="SAM" id="SignalP"/>
    </source>
</evidence>
<dbReference type="InterPro" id="IPR010727">
    <property type="entry name" value="DUF1302"/>
</dbReference>
<dbReference type="RefSeq" id="WP_256765387.1">
    <property type="nucleotide sequence ID" value="NZ_JANIGO010000005.1"/>
</dbReference>
<keyword evidence="3" id="KW-1185">Reference proteome</keyword>
<feature type="chain" id="PRO_5046349546" evidence="1">
    <location>
        <begin position="35"/>
        <end position="597"/>
    </location>
</feature>
<comment type="caution">
    <text evidence="2">The sequence shown here is derived from an EMBL/GenBank/DDBJ whole genome shotgun (WGS) entry which is preliminary data.</text>
</comment>
<evidence type="ECO:0000313" key="3">
    <source>
        <dbReference type="Proteomes" id="UP001204142"/>
    </source>
</evidence>
<feature type="signal peptide" evidence="1">
    <location>
        <begin position="1"/>
        <end position="34"/>
    </location>
</feature>
<sequence length="597" mass="64233">MSKLASFSRSRTSASVRSMIAVGLLTAAALPAHAENYQVGDYDLTVNSTVSVGSSWRVEGREPRLIGANNGMGGRGASTTTDDGNLNYDAGDRFSTVIKGIHEFELKKADDYGFFTRVKWFYDDALNNRAVAKGHAPNGYIPNTELNDSSFNPYSRFDGIDVLDAYGYKNTDINGMPLSVRLGRQVIGWGESTLIFSPLSGINTLDLSALRRPGVDLKEAFTPSEHLYFNLGLNDTTSLEAFYQLKWRKTVTEGCGTYFASNDIAGDGCNFVSVGPDSNAALTGGVGVFRTLDVQPKNSGQFGVALRKYSTDLGAEFGAYYTQYHSRLPIISAVKQTTASPFSAKYLLEYPEDIGVFGLSFATNVGSWAWSGEVTYSKDVPLQLNTADLLLSVLNAGYGSASYFGQRYNAAAAGQKVSGFDTFDVTQIQSSVIKQFDRVLGASRYLFLAEVGATFVSGLPEAKGVAGAGGIAGARYGRSPVFGTANGSLSAPDAVSSGGFVTDFAWGYRARLTGEYRDALGSIDLFPQISWAHDVDGWSPEPGQAFNEGRQALGLGLGFEFDANTKASINYVKFVNSAAYDVFRDRDFISLSASYSF</sequence>
<dbReference type="Pfam" id="PF06980">
    <property type="entry name" value="DUF1302"/>
    <property type="match status" value="1"/>
</dbReference>
<keyword evidence="1" id="KW-0732">Signal</keyword>
<dbReference type="EMBL" id="JANIGO010000005">
    <property type="protein sequence ID" value="MCQ8897583.1"/>
    <property type="molecule type" value="Genomic_DNA"/>
</dbReference>
<protein>
    <submittedName>
        <fullName evidence="2">DUF1302 domain-containing protein</fullName>
    </submittedName>
</protein>
<evidence type="ECO:0000313" key="2">
    <source>
        <dbReference type="EMBL" id="MCQ8897583.1"/>
    </source>
</evidence>
<gene>
    <name evidence="2" type="ORF">NQT62_14165</name>
</gene>
<organism evidence="2 3">
    <name type="scientific">Limnobacter humi</name>
    <dbReference type="NCBI Taxonomy" id="1778671"/>
    <lineage>
        <taxon>Bacteria</taxon>
        <taxon>Pseudomonadati</taxon>
        <taxon>Pseudomonadota</taxon>
        <taxon>Betaproteobacteria</taxon>
        <taxon>Burkholderiales</taxon>
        <taxon>Burkholderiaceae</taxon>
        <taxon>Limnobacter</taxon>
    </lineage>
</organism>
<accession>A0ABT1WJB3</accession>